<dbReference type="VEuPathDB" id="VectorBase:GPAI003941"/>
<evidence type="ECO:0000313" key="3">
    <source>
        <dbReference type="Proteomes" id="UP000092445"/>
    </source>
</evidence>
<reference evidence="3" key="1">
    <citation type="submission" date="2014-03" db="EMBL/GenBank/DDBJ databases">
        <authorList>
            <person name="Aksoy S."/>
            <person name="Warren W."/>
            <person name="Wilson R.K."/>
        </authorList>
    </citation>
    <scope>NUCLEOTIDE SEQUENCE [LARGE SCALE GENOMIC DNA]</scope>
    <source>
        <strain evidence="3">IAEA</strain>
    </source>
</reference>
<evidence type="ECO:0000256" key="1">
    <source>
        <dbReference type="SAM" id="Phobius"/>
    </source>
</evidence>
<feature type="transmembrane region" description="Helical" evidence="1">
    <location>
        <begin position="76"/>
        <end position="96"/>
    </location>
</feature>
<keyword evidence="1" id="KW-1133">Transmembrane helix</keyword>
<proteinExistence type="predicted"/>
<accession>A0A1A9Z4S9</accession>
<keyword evidence="3" id="KW-1185">Reference proteome</keyword>
<protein>
    <submittedName>
        <fullName evidence="2">Uncharacterized protein</fullName>
    </submittedName>
</protein>
<organism evidence="2 3">
    <name type="scientific">Glossina pallidipes</name>
    <name type="common">Tsetse fly</name>
    <dbReference type="NCBI Taxonomy" id="7398"/>
    <lineage>
        <taxon>Eukaryota</taxon>
        <taxon>Metazoa</taxon>
        <taxon>Ecdysozoa</taxon>
        <taxon>Arthropoda</taxon>
        <taxon>Hexapoda</taxon>
        <taxon>Insecta</taxon>
        <taxon>Pterygota</taxon>
        <taxon>Neoptera</taxon>
        <taxon>Endopterygota</taxon>
        <taxon>Diptera</taxon>
        <taxon>Brachycera</taxon>
        <taxon>Muscomorpha</taxon>
        <taxon>Hippoboscoidea</taxon>
        <taxon>Glossinidae</taxon>
        <taxon>Glossina</taxon>
    </lineage>
</organism>
<dbReference type="AlphaFoldDB" id="A0A1A9Z4S9"/>
<dbReference type="Proteomes" id="UP000092445">
    <property type="component" value="Unassembled WGS sequence"/>
</dbReference>
<dbReference type="EnsemblMetazoa" id="GPAI003941-RA">
    <property type="protein sequence ID" value="GPAI003941-PA"/>
    <property type="gene ID" value="GPAI003941"/>
</dbReference>
<keyword evidence="1" id="KW-0812">Transmembrane</keyword>
<keyword evidence="1" id="KW-0472">Membrane</keyword>
<sequence>MLLVDGDNNGATNEVESFWPTREVFVDLDLFCEVVKGEGVDTIGVRKPSLVVAKRRAAGDMEASRSILDRINGDAILRRAVSIAFCFCALIFSPIFSAKAKAIFSRLDVSLILNDGPALERTGVSEPSKRKGVPSISPQVIRGEKASPGLGDGAASGSNIYESQTTCRQWYTVISLWISRGPKSICATGCAQAPTLYFILDGRMVRCSLNLPQACNMLSSKRAVAIDVPHVIAQQLLDHYVVWTNQSPMAVSDQQNDME</sequence>
<evidence type="ECO:0000313" key="2">
    <source>
        <dbReference type="EnsemblMetazoa" id="GPAI003941-PA"/>
    </source>
</evidence>
<reference evidence="2" key="2">
    <citation type="submission" date="2020-05" db="UniProtKB">
        <authorList>
            <consortium name="EnsemblMetazoa"/>
        </authorList>
    </citation>
    <scope>IDENTIFICATION</scope>
    <source>
        <strain evidence="2">IAEA</strain>
    </source>
</reference>
<name>A0A1A9Z4S9_GLOPL</name>